<evidence type="ECO:0000256" key="5">
    <source>
        <dbReference type="ARBA" id="ARBA00022741"/>
    </source>
</evidence>
<gene>
    <name evidence="12" type="ORF">FVE85_7144</name>
</gene>
<feature type="region of interest" description="Disordered" evidence="10">
    <location>
        <begin position="1468"/>
        <end position="1499"/>
    </location>
</feature>
<evidence type="ECO:0000256" key="1">
    <source>
        <dbReference type="ARBA" id="ARBA00012513"/>
    </source>
</evidence>
<feature type="compositionally biased region" description="Low complexity" evidence="10">
    <location>
        <begin position="222"/>
        <end position="234"/>
    </location>
</feature>
<feature type="compositionally biased region" description="Low complexity" evidence="10">
    <location>
        <begin position="839"/>
        <end position="856"/>
    </location>
</feature>
<comment type="catalytic activity">
    <reaction evidence="8">
        <text>L-threonyl-[protein] + ATP = O-phospho-L-threonyl-[protein] + ADP + H(+)</text>
        <dbReference type="Rhea" id="RHEA:46608"/>
        <dbReference type="Rhea" id="RHEA-COMP:11060"/>
        <dbReference type="Rhea" id="RHEA-COMP:11605"/>
        <dbReference type="ChEBI" id="CHEBI:15378"/>
        <dbReference type="ChEBI" id="CHEBI:30013"/>
        <dbReference type="ChEBI" id="CHEBI:30616"/>
        <dbReference type="ChEBI" id="CHEBI:61977"/>
        <dbReference type="ChEBI" id="CHEBI:456216"/>
        <dbReference type="EC" id="2.7.11.1"/>
    </reaction>
</comment>
<feature type="domain" description="Protein kinase" evidence="11">
    <location>
        <begin position="1111"/>
        <end position="1402"/>
    </location>
</feature>
<feature type="compositionally biased region" description="Basic residues" evidence="10">
    <location>
        <begin position="69"/>
        <end position="84"/>
    </location>
</feature>
<feature type="region of interest" description="Disordered" evidence="10">
    <location>
        <begin position="772"/>
        <end position="856"/>
    </location>
</feature>
<dbReference type="EMBL" id="VRMN01000001">
    <property type="protein sequence ID" value="KAA8499559.1"/>
    <property type="molecule type" value="Genomic_DNA"/>
</dbReference>
<evidence type="ECO:0000256" key="9">
    <source>
        <dbReference type="ARBA" id="ARBA00048679"/>
    </source>
</evidence>
<sequence length="1613" mass="176959">MDDEEDFRAIDSSNDESDRLSEQHLQSAPPPGLVPRLVQGRDAHGPPAGHRAIDERNSGSHVDSIAAAQRKRREAPSFRLHRGLHSATTPLNEILYKGDIRTNSSGTGEAMPPGGSSERLMHSSVSLHDFEDDFGVRPLDDDDDDDDDTDSAKESDFGHGRLDNRVSGGVKPTTPQNWREKSDIAFSQAWPRNMDSGQTRNWSAVNVSRSRMQTPPTPAYIFSESHAFSSRRSSGPATPDATLAGFDSGTDPDSARRSTDNGVIQGHSESPTVHLTDETMTGFAAPVSSTTGRRSRPVDYQTSPPVPFRDMRNSNSVNLRTSPQRARVHQAWPEHGLQYDNLLLSCISLLEQVSVGVATFHASASNSSSNLQVAGGSKKSPNANRMMIDILRKLDVFIERLRESLNEERASTLLSAHPLLMEFDEFRLFFSAIQHTLPFELSPFVLHLGTILARLDQANRLRRTVPKSQPSHSAVYGRTANRASAWNAPSASGVAAPGSSQLAGSGAIGGFTDRNVSQVRGVHQMRLRSNTAAGAGSSKLQDLEIFQAKQSQSASDASSAYSLSSRTSPGSSPRGISKMEAKGSKIRDLSSPDLKSRKDSEVLSARGSVTGSLDTFSRTSPHSWRPVALADEGPTVGEEGAQTSRSRENMDVSPRKLVLEGRTLAPSYFDDDPERAVLSDDDIDDKHRRDGSGSARSRHGGIYSVSQSRHESWNRGRVQTISVDSPSASSMPEDYSPDSAAARVGFASTGSPDHTPLFSESATGEAIIKPGGFYSKQTRSSDLGNTPVRQLTPQSSQAQRRTLLQEDSEESEDSKTPPRQVRNSVRGSPCNVASEARETSSSAASSATVPASPVSTTDVLRGTSAADVTHCCICRICERYFHPEIFEVHSLVCGSAARALQMLLSRNGAMLRLANGIERFATRRKADNKYRTEKELETLQTVQTYCYLPNSNAAQLEDLLDESARKLLHNDKHLLSGIILPGLYLSRSTLSKYAKALKKLSGKSEKMEDPDAARIAVQASEYVMEMDEALHTLLQCKDIVPESMRSCISLDCEGTSESEPWCDRLKSILSYLVFTCCMVDQSRDLSIVTAGDRYRGGALSSATSCPEFRDFKVLKPISRGAFGRVYLARKKKTNDLFALKVLEKKHMLDKNMADRVLTERTILSEVSDAFIVRFYWSFQSQNRLYFALEFVPGGDMYSLLCNLGFLDESIAKRYIAETVHAVDYLHKLGIVHGDLKPDNLLIARHGHIKLTDFGLSKYHTEQGMEPSTTESQKRIVVRDPLGNTQFSHRIKAGHETMASGNLVGTPDYLAPELLLGTSAGFSVDWWALGVILYEFLMGIPPFHDASPENIFENILSSNVEWPAVPDEMSAEACDLIQRLLDRNPETRIGSKGAHEIRQHPFFDGVQWNDLFNQKAFFVPDTIAEEDTSYFTSRNPMEALSFDAEYNPNDLEKKIQDVLDQLKAKEGEEAARADMLSPRARMAGPNSPVGPVSGGGSLAGGEVLSPSRLSKSQLQPRLKGISPAPPAVKGVNEFGVGGRIDSMIIERTKLNVRNIYVSRAEKKAMEKARRETQLIHASSAHDQEVLAESADPFTSFSFQNILNLQSLNKATKET</sequence>
<dbReference type="Gene3D" id="3.30.200.20">
    <property type="entry name" value="Phosphorylase Kinase, domain 1"/>
    <property type="match status" value="1"/>
</dbReference>
<dbReference type="SMART" id="SM00220">
    <property type="entry name" value="S_TKc"/>
    <property type="match status" value="1"/>
</dbReference>
<dbReference type="FunFam" id="3.30.200.20:FF:000042">
    <property type="entry name" value="Aurora kinase A"/>
    <property type="match status" value="1"/>
</dbReference>
<dbReference type="InterPro" id="IPR000719">
    <property type="entry name" value="Prot_kinase_dom"/>
</dbReference>
<dbReference type="GO" id="GO:0005524">
    <property type="term" value="F:ATP binding"/>
    <property type="evidence" value="ECO:0007669"/>
    <property type="project" value="UniProtKB-KW"/>
</dbReference>
<organism evidence="12 13">
    <name type="scientific">Porphyridium purpureum</name>
    <name type="common">Red alga</name>
    <name type="synonym">Porphyridium cruentum</name>
    <dbReference type="NCBI Taxonomy" id="35688"/>
    <lineage>
        <taxon>Eukaryota</taxon>
        <taxon>Rhodophyta</taxon>
        <taxon>Bangiophyceae</taxon>
        <taxon>Porphyridiales</taxon>
        <taxon>Porphyridiaceae</taxon>
        <taxon>Porphyridium</taxon>
    </lineage>
</organism>
<feature type="compositionally biased region" description="Acidic residues" evidence="10">
    <location>
        <begin position="140"/>
        <end position="149"/>
    </location>
</feature>
<dbReference type="PROSITE" id="PS00108">
    <property type="entry name" value="PROTEIN_KINASE_ST"/>
    <property type="match status" value="1"/>
</dbReference>
<keyword evidence="5" id="KW-0547">Nucleotide-binding</keyword>
<evidence type="ECO:0000259" key="11">
    <source>
        <dbReference type="PROSITE" id="PS50011"/>
    </source>
</evidence>
<feature type="compositionally biased region" description="Basic and acidic residues" evidence="10">
    <location>
        <begin position="150"/>
        <end position="164"/>
    </location>
</feature>
<evidence type="ECO:0000313" key="12">
    <source>
        <dbReference type="EMBL" id="KAA8499559.1"/>
    </source>
</evidence>
<feature type="compositionally biased region" description="Low complexity" evidence="10">
    <location>
        <begin position="554"/>
        <end position="576"/>
    </location>
</feature>
<feature type="compositionally biased region" description="Polar residues" evidence="10">
    <location>
        <begin position="775"/>
        <end position="802"/>
    </location>
</feature>
<dbReference type="InterPro" id="IPR008271">
    <property type="entry name" value="Ser/Thr_kinase_AS"/>
</dbReference>
<dbReference type="InterPro" id="IPR050236">
    <property type="entry name" value="Ser_Thr_kinase_AGC"/>
</dbReference>
<dbReference type="FunFam" id="1.10.510.10:FF:000024">
    <property type="entry name" value="Probable serine/threonine-protein kinase cot-1"/>
    <property type="match status" value="1"/>
</dbReference>
<keyword evidence="4" id="KW-0808">Transferase</keyword>
<dbReference type="CDD" id="cd05579">
    <property type="entry name" value="STKc_MAST_like"/>
    <property type="match status" value="1"/>
</dbReference>
<keyword evidence="6 12" id="KW-0418">Kinase</keyword>
<keyword evidence="2 12" id="KW-0723">Serine/threonine-protein kinase</keyword>
<evidence type="ECO:0000256" key="4">
    <source>
        <dbReference type="ARBA" id="ARBA00022679"/>
    </source>
</evidence>
<feature type="compositionally biased region" description="Polar residues" evidence="10">
    <location>
        <begin position="313"/>
        <end position="322"/>
    </location>
</feature>
<reference evidence="13" key="1">
    <citation type="journal article" date="2019" name="Nat. Commun.">
        <title>Expansion of phycobilisome linker gene families in mesophilic red algae.</title>
        <authorList>
            <person name="Lee J."/>
            <person name="Kim D."/>
            <person name="Bhattacharya D."/>
            <person name="Yoon H.S."/>
        </authorList>
    </citation>
    <scope>NUCLEOTIDE SEQUENCE [LARGE SCALE GENOMIC DNA]</scope>
    <source>
        <strain evidence="13">CCMP 1328</strain>
    </source>
</reference>
<comment type="catalytic activity">
    <reaction evidence="9">
        <text>L-seryl-[protein] + ATP = O-phospho-L-seryl-[protein] + ADP + H(+)</text>
        <dbReference type="Rhea" id="RHEA:17989"/>
        <dbReference type="Rhea" id="RHEA-COMP:9863"/>
        <dbReference type="Rhea" id="RHEA-COMP:11604"/>
        <dbReference type="ChEBI" id="CHEBI:15378"/>
        <dbReference type="ChEBI" id="CHEBI:29999"/>
        <dbReference type="ChEBI" id="CHEBI:30616"/>
        <dbReference type="ChEBI" id="CHEBI:83421"/>
        <dbReference type="ChEBI" id="CHEBI:456216"/>
        <dbReference type="EC" id="2.7.11.1"/>
    </reaction>
</comment>
<accession>A0A5J4Z682</accession>
<evidence type="ECO:0000256" key="10">
    <source>
        <dbReference type="SAM" id="MobiDB-lite"/>
    </source>
</evidence>
<feature type="region of interest" description="Disordered" evidence="10">
    <location>
        <begin position="554"/>
        <end position="717"/>
    </location>
</feature>
<evidence type="ECO:0000256" key="7">
    <source>
        <dbReference type="ARBA" id="ARBA00022840"/>
    </source>
</evidence>
<keyword evidence="7" id="KW-0067">ATP-binding</keyword>
<dbReference type="GO" id="GO:0007010">
    <property type="term" value="P:cytoskeleton organization"/>
    <property type="evidence" value="ECO:0007669"/>
    <property type="project" value="UniProtKB-ARBA"/>
</dbReference>
<feature type="compositionally biased region" description="Basic and acidic residues" evidence="10">
    <location>
        <begin position="577"/>
        <end position="601"/>
    </location>
</feature>
<evidence type="ECO:0000313" key="13">
    <source>
        <dbReference type="Proteomes" id="UP000324585"/>
    </source>
</evidence>
<dbReference type="OrthoDB" id="162894at2759"/>
<dbReference type="Proteomes" id="UP000324585">
    <property type="component" value="Unassembled WGS sequence"/>
</dbReference>
<evidence type="ECO:0000256" key="3">
    <source>
        <dbReference type="ARBA" id="ARBA00022553"/>
    </source>
</evidence>
<dbReference type="InterPro" id="IPR011009">
    <property type="entry name" value="Kinase-like_dom_sf"/>
</dbReference>
<proteinExistence type="predicted"/>
<dbReference type="PANTHER" id="PTHR24356:SF1">
    <property type="entry name" value="SERINE_THREONINE-PROTEIN KINASE GREATWALL"/>
    <property type="match status" value="1"/>
</dbReference>
<dbReference type="SUPFAM" id="SSF56112">
    <property type="entry name" value="Protein kinase-like (PK-like)"/>
    <property type="match status" value="1"/>
</dbReference>
<feature type="compositionally biased region" description="Basic and acidic residues" evidence="10">
    <location>
        <begin position="645"/>
        <end position="659"/>
    </location>
</feature>
<protein>
    <recommendedName>
        <fullName evidence="1">non-specific serine/threonine protein kinase</fullName>
        <ecNumber evidence="1">2.7.11.1</ecNumber>
    </recommendedName>
</protein>
<dbReference type="Gene3D" id="1.10.510.10">
    <property type="entry name" value="Transferase(Phosphotransferase) domain 1"/>
    <property type="match status" value="1"/>
</dbReference>
<feature type="region of interest" description="Disordered" evidence="10">
    <location>
        <begin position="192"/>
        <end position="322"/>
    </location>
</feature>
<keyword evidence="3" id="KW-0597">Phosphoprotein</keyword>
<dbReference type="GO" id="GO:0004674">
    <property type="term" value="F:protein serine/threonine kinase activity"/>
    <property type="evidence" value="ECO:0007669"/>
    <property type="project" value="UniProtKB-KW"/>
</dbReference>
<dbReference type="GO" id="GO:0035556">
    <property type="term" value="P:intracellular signal transduction"/>
    <property type="evidence" value="ECO:0007669"/>
    <property type="project" value="TreeGrafter"/>
</dbReference>
<evidence type="ECO:0000256" key="8">
    <source>
        <dbReference type="ARBA" id="ARBA00047899"/>
    </source>
</evidence>
<evidence type="ECO:0000256" key="2">
    <source>
        <dbReference type="ARBA" id="ARBA00022527"/>
    </source>
</evidence>
<dbReference type="PANTHER" id="PTHR24356">
    <property type="entry name" value="SERINE/THREONINE-PROTEIN KINASE"/>
    <property type="match status" value="1"/>
</dbReference>
<comment type="caution">
    <text evidence="12">The sequence shown here is derived from an EMBL/GenBank/DDBJ whole genome shotgun (WGS) entry which is preliminary data.</text>
</comment>
<dbReference type="PROSITE" id="PS50011">
    <property type="entry name" value="PROTEIN_KINASE_DOM"/>
    <property type="match status" value="1"/>
</dbReference>
<keyword evidence="13" id="KW-1185">Reference proteome</keyword>
<evidence type="ECO:0000256" key="6">
    <source>
        <dbReference type="ARBA" id="ARBA00022777"/>
    </source>
</evidence>
<feature type="compositionally biased region" description="Basic and acidic residues" evidence="10">
    <location>
        <begin position="674"/>
        <end position="691"/>
    </location>
</feature>
<feature type="region of interest" description="Disordered" evidence="10">
    <location>
        <begin position="1"/>
        <end position="177"/>
    </location>
</feature>
<feature type="compositionally biased region" description="Polar residues" evidence="10">
    <location>
        <begin position="195"/>
        <end position="214"/>
    </location>
</feature>
<feature type="compositionally biased region" description="Polar residues" evidence="10">
    <location>
        <begin position="607"/>
        <end position="622"/>
    </location>
</feature>
<dbReference type="Pfam" id="PF00069">
    <property type="entry name" value="Pkinase"/>
    <property type="match status" value="1"/>
</dbReference>
<name>A0A5J4Z682_PORPP</name>
<dbReference type="EC" id="2.7.11.1" evidence="1"/>